<gene>
    <name evidence="1" type="ORF">S03H2_69395</name>
</gene>
<reference evidence="1" key="1">
    <citation type="journal article" date="2014" name="Front. Microbiol.">
        <title>High frequency of phylogenetically diverse reductive dehalogenase-homologous genes in deep subseafloor sedimentary metagenomes.</title>
        <authorList>
            <person name="Kawai M."/>
            <person name="Futagami T."/>
            <person name="Toyoda A."/>
            <person name="Takaki Y."/>
            <person name="Nishi S."/>
            <person name="Hori S."/>
            <person name="Arai W."/>
            <person name="Tsubouchi T."/>
            <person name="Morono Y."/>
            <person name="Uchiyama I."/>
            <person name="Ito T."/>
            <person name="Fujiyama A."/>
            <person name="Inagaki F."/>
            <person name="Takami H."/>
        </authorList>
    </citation>
    <scope>NUCLEOTIDE SEQUENCE</scope>
    <source>
        <strain evidence="1">Expedition CK06-06</strain>
    </source>
</reference>
<protein>
    <submittedName>
        <fullName evidence="1">Uncharacterized protein</fullName>
    </submittedName>
</protein>
<feature type="non-terminal residue" evidence="1">
    <location>
        <position position="1"/>
    </location>
</feature>
<comment type="caution">
    <text evidence="1">The sequence shown here is derived from an EMBL/GenBank/DDBJ whole genome shotgun (WGS) entry which is preliminary data.</text>
</comment>
<dbReference type="EMBL" id="BARU01045842">
    <property type="protein sequence ID" value="GAH97090.1"/>
    <property type="molecule type" value="Genomic_DNA"/>
</dbReference>
<proteinExistence type="predicted"/>
<accession>X1KTY4</accession>
<evidence type="ECO:0000313" key="1">
    <source>
        <dbReference type="EMBL" id="GAH97090.1"/>
    </source>
</evidence>
<dbReference type="AlphaFoldDB" id="X1KTY4"/>
<sequence length="49" mass="5477">YDVRKGCIEKAKAAIKDMVKTTRANRIARSAKYQEEMGKCMDAAKGRKG</sequence>
<organism evidence="1">
    <name type="scientific">marine sediment metagenome</name>
    <dbReference type="NCBI Taxonomy" id="412755"/>
    <lineage>
        <taxon>unclassified sequences</taxon>
        <taxon>metagenomes</taxon>
        <taxon>ecological metagenomes</taxon>
    </lineage>
</organism>
<name>X1KTY4_9ZZZZ</name>